<accession>Q64Z13</accession>
<organism evidence="1 2">
    <name type="scientific">Bacteroides fragilis (strain YCH46)</name>
    <dbReference type="NCBI Taxonomy" id="295405"/>
    <lineage>
        <taxon>Bacteria</taxon>
        <taxon>Pseudomonadati</taxon>
        <taxon>Bacteroidota</taxon>
        <taxon>Bacteroidia</taxon>
        <taxon>Bacteroidales</taxon>
        <taxon>Bacteroidaceae</taxon>
        <taxon>Bacteroides</taxon>
    </lineage>
</organism>
<evidence type="ECO:0000313" key="1">
    <source>
        <dbReference type="EMBL" id="BAD47263.1"/>
    </source>
</evidence>
<evidence type="ECO:0000313" key="2">
    <source>
        <dbReference type="Proteomes" id="UP000002197"/>
    </source>
</evidence>
<dbReference type="AlphaFoldDB" id="Q64Z13"/>
<proteinExistence type="predicted"/>
<reference evidence="1 2" key="1">
    <citation type="journal article" date="2004" name="Proc. Natl. Acad. Sci. U.S.A.">
        <title>Genomic analysis of Bacteroides fragilis reveals extensive DNA inversions regulating cell surface adaptation.</title>
        <authorList>
            <person name="Kuwahara T."/>
            <person name="Yamashita A."/>
            <person name="Hirakawa H."/>
            <person name="Nakayama H."/>
            <person name="Toh H."/>
            <person name="Okada N."/>
            <person name="Kuhara S."/>
            <person name="Hattori M."/>
            <person name="Hayashi T."/>
            <person name="Ohnishi Y."/>
        </authorList>
    </citation>
    <scope>NUCLEOTIDE SEQUENCE [LARGE SCALE GENOMIC DNA]</scope>
    <source>
        <strain evidence="1 2">YCH46</strain>
    </source>
</reference>
<name>Q64Z13_BACFR</name>
<dbReference type="EMBL" id="AP006841">
    <property type="protein sequence ID" value="BAD47263.1"/>
    <property type="molecule type" value="Genomic_DNA"/>
</dbReference>
<dbReference type="KEGG" id="bfr:BF0514"/>
<dbReference type="HOGENOM" id="CLU_2434704_0_0_10"/>
<protein>
    <submittedName>
        <fullName evidence="1">Uncharacterized protein</fullName>
    </submittedName>
</protein>
<dbReference type="Proteomes" id="UP000002197">
    <property type="component" value="Chromosome"/>
</dbReference>
<dbReference type="STRING" id="295405.BF0514"/>
<gene>
    <name evidence="1" type="ordered locus">BF0514</name>
</gene>
<sequence length="90" mass="10908">MKNIVPSTKLMKKLRTNFLRWIVRKCGVRNSEMQNNTNKQSNIHFLFPSNLLIMNFVIEIQYECTVFKLRYHQREPQLQRNIPRGCKRIN</sequence>